<dbReference type="Proteomes" id="UP000056732">
    <property type="component" value="Unassembled WGS sequence"/>
</dbReference>
<evidence type="ECO:0000313" key="1">
    <source>
        <dbReference type="EMBL" id="KVT57777.1"/>
    </source>
</evidence>
<proteinExistence type="predicted"/>
<organism evidence="1 2">
    <name type="scientific">Burkholderia ubonensis</name>
    <dbReference type="NCBI Taxonomy" id="101571"/>
    <lineage>
        <taxon>Bacteria</taxon>
        <taxon>Pseudomonadati</taxon>
        <taxon>Pseudomonadota</taxon>
        <taxon>Betaproteobacteria</taxon>
        <taxon>Burkholderiales</taxon>
        <taxon>Burkholderiaceae</taxon>
        <taxon>Burkholderia</taxon>
        <taxon>Burkholderia cepacia complex</taxon>
    </lineage>
</organism>
<evidence type="ECO:0000313" key="2">
    <source>
        <dbReference type="Proteomes" id="UP000056732"/>
    </source>
</evidence>
<comment type="caution">
    <text evidence="1">The sequence shown here is derived from an EMBL/GenBank/DDBJ whole genome shotgun (WGS) entry which is preliminary data.</text>
</comment>
<dbReference type="AlphaFoldDB" id="A0AAW3NJ21"/>
<sequence>MVVKHTAPLLAGLAANQRLRSSLVVNLLTQTHETAVSVAQRCGVNRQTVATHTAILEAALIGTRQQAGQFDASFARVDGLLREAGIVASSPEPVAA</sequence>
<protein>
    <recommendedName>
        <fullName evidence="3">ArsR family transcriptional regulator</fullName>
    </recommendedName>
</protein>
<name>A0AAW3NJ21_9BURK</name>
<dbReference type="RefSeq" id="WP_059927269.1">
    <property type="nucleotide sequence ID" value="NZ_LPDO01000041.1"/>
</dbReference>
<dbReference type="EMBL" id="LPDO01000041">
    <property type="protein sequence ID" value="KVT57777.1"/>
    <property type="molecule type" value="Genomic_DNA"/>
</dbReference>
<reference evidence="1 2" key="1">
    <citation type="submission" date="2015-11" db="EMBL/GenBank/DDBJ databases">
        <title>Expanding the genomic diversity of Burkholderia species for the development of highly accurate diagnostics.</title>
        <authorList>
            <person name="Sahl J."/>
            <person name="Keim P."/>
            <person name="Wagner D."/>
        </authorList>
    </citation>
    <scope>NUCLEOTIDE SEQUENCE [LARGE SCALE GENOMIC DNA]</scope>
    <source>
        <strain evidence="1 2">MSMB1137WGS</strain>
    </source>
</reference>
<accession>A0AAW3NJ21</accession>
<evidence type="ECO:0008006" key="3">
    <source>
        <dbReference type="Google" id="ProtNLM"/>
    </source>
</evidence>
<gene>
    <name evidence="1" type="ORF">WK53_29635</name>
</gene>